<dbReference type="AlphaFoldDB" id="C6V551"/>
<evidence type="ECO:0000256" key="1">
    <source>
        <dbReference type="SAM" id="Phobius"/>
    </source>
</evidence>
<dbReference type="RefSeq" id="WP_015816403.1">
    <property type="nucleotide sequence ID" value="NC_013009.1"/>
</dbReference>
<feature type="transmembrane region" description="Helical" evidence="1">
    <location>
        <begin position="15"/>
        <end position="35"/>
    </location>
</feature>
<evidence type="ECO:0000313" key="2">
    <source>
        <dbReference type="EMBL" id="ACT69516.1"/>
    </source>
</evidence>
<organism evidence="2 3">
    <name type="scientific">Neorickettsia risticii (strain Illinois)</name>
    <dbReference type="NCBI Taxonomy" id="434131"/>
    <lineage>
        <taxon>Bacteria</taxon>
        <taxon>Pseudomonadati</taxon>
        <taxon>Pseudomonadota</taxon>
        <taxon>Alphaproteobacteria</taxon>
        <taxon>Rickettsiales</taxon>
        <taxon>Anaplasmataceae</taxon>
        <taxon>Neorickettsia</taxon>
    </lineage>
</organism>
<name>C6V551_NEORI</name>
<keyword evidence="1" id="KW-0472">Membrane</keyword>
<protein>
    <submittedName>
        <fullName evidence="2">Uncharacterized protein</fullName>
    </submittedName>
</protein>
<evidence type="ECO:0000313" key="3">
    <source>
        <dbReference type="Proteomes" id="UP000001627"/>
    </source>
</evidence>
<gene>
    <name evidence="2" type="ordered locus">NRI_0538</name>
</gene>
<keyword evidence="1" id="KW-1133">Transmembrane helix</keyword>
<proteinExistence type="predicted"/>
<dbReference type="HOGENOM" id="CLU_1446239_0_0_5"/>
<reference evidence="2 3" key="1">
    <citation type="journal article" date="2009" name="Nucleic Acids Res.">
        <title>Analysis of complete genome sequence of Neorickettsia risticii: causative agent of Potomac horse fever.</title>
        <authorList>
            <person name="Lin M."/>
            <person name="Zhang C."/>
            <person name="Gibson K."/>
            <person name="Rikihisa Y."/>
        </authorList>
    </citation>
    <scope>NUCLEOTIDE SEQUENCE [LARGE SCALE GENOMIC DNA]</scope>
    <source>
        <strain evidence="2 3">Illinois</strain>
    </source>
</reference>
<accession>C6V551</accession>
<dbReference type="KEGG" id="nri:NRI_0538"/>
<keyword evidence="1" id="KW-0812">Transmembrane</keyword>
<keyword evidence="3" id="KW-1185">Reference proteome</keyword>
<sequence length="193" mass="21832">MIDWYGLIFERSKSFYLVSLLLFLCVVGLSSFGLYKHFDKAPALRESILLYDALSTENLRDSKGKLQSIVAAKHQPYASIAAIYLASFPPEYLDDLKRKELYNFVCLNSPYVYIRELSKLNLELLDRHVENHLIYASTSQFLGAVMQFLEGKVDNAEVSLSNLGASVDVNPYLRSLSNRLLGAISYQRSVSDS</sequence>
<dbReference type="Proteomes" id="UP000001627">
    <property type="component" value="Chromosome"/>
</dbReference>
<dbReference type="STRING" id="434131.NRI_0538"/>
<dbReference type="EMBL" id="CP001431">
    <property type="protein sequence ID" value="ACT69516.1"/>
    <property type="molecule type" value="Genomic_DNA"/>
</dbReference>